<dbReference type="InterPro" id="IPR029058">
    <property type="entry name" value="AB_hydrolase_fold"/>
</dbReference>
<gene>
    <name evidence="3" type="ORF">tloyanaT_35180</name>
</gene>
<accession>A0ABQ6HJN7</accession>
<reference evidence="3 4" key="1">
    <citation type="submission" date="2023-03" db="EMBL/GenBank/DDBJ databases">
        <title>Thalassotalea loyana LMG 22536T draft genome sequence.</title>
        <authorList>
            <person name="Sawabe T."/>
        </authorList>
    </citation>
    <scope>NUCLEOTIDE SEQUENCE [LARGE SCALE GENOMIC DNA]</scope>
    <source>
        <strain evidence="3 4">LMG 22536</strain>
    </source>
</reference>
<dbReference type="PANTHER" id="PTHR46118">
    <property type="entry name" value="PROTEIN ABHD11"/>
    <property type="match status" value="1"/>
</dbReference>
<protein>
    <submittedName>
        <fullName evidence="3">Acyl-CoA esterase</fullName>
    </submittedName>
</protein>
<feature type="domain" description="AB hydrolase-1" evidence="2">
    <location>
        <begin position="12"/>
        <end position="117"/>
    </location>
</feature>
<dbReference type="SUPFAM" id="SSF53474">
    <property type="entry name" value="alpha/beta-Hydrolases"/>
    <property type="match status" value="1"/>
</dbReference>
<dbReference type="PRINTS" id="PR00412">
    <property type="entry name" value="EPOXHYDRLASE"/>
</dbReference>
<dbReference type="PANTHER" id="PTHR46118:SF4">
    <property type="entry name" value="PROTEIN ABHD11"/>
    <property type="match status" value="1"/>
</dbReference>
<dbReference type="Proteomes" id="UP001157134">
    <property type="component" value="Unassembled WGS sequence"/>
</dbReference>
<dbReference type="Pfam" id="PF00561">
    <property type="entry name" value="Abhydrolase_1"/>
    <property type="match status" value="1"/>
</dbReference>
<dbReference type="InterPro" id="IPR000639">
    <property type="entry name" value="Epox_hydrolase-like"/>
</dbReference>
<dbReference type="EMBL" id="BSSV01000010">
    <property type="protein sequence ID" value="GLX87265.1"/>
    <property type="molecule type" value="Genomic_DNA"/>
</dbReference>
<proteinExistence type="predicted"/>
<dbReference type="Gene3D" id="3.40.50.1820">
    <property type="entry name" value="alpha/beta hydrolase"/>
    <property type="match status" value="1"/>
</dbReference>
<evidence type="ECO:0000259" key="2">
    <source>
        <dbReference type="Pfam" id="PF00561"/>
    </source>
</evidence>
<evidence type="ECO:0000256" key="1">
    <source>
        <dbReference type="ARBA" id="ARBA00022801"/>
    </source>
</evidence>
<dbReference type="PRINTS" id="PR00111">
    <property type="entry name" value="ABHYDROLASE"/>
</dbReference>
<name>A0ABQ6HJN7_9GAMM</name>
<keyword evidence="1" id="KW-0378">Hydrolase</keyword>
<keyword evidence="4" id="KW-1185">Reference proteome</keyword>
<organism evidence="3 4">
    <name type="scientific">Thalassotalea loyana</name>
    <dbReference type="NCBI Taxonomy" id="280483"/>
    <lineage>
        <taxon>Bacteria</taxon>
        <taxon>Pseudomonadati</taxon>
        <taxon>Pseudomonadota</taxon>
        <taxon>Gammaproteobacteria</taxon>
        <taxon>Alteromonadales</taxon>
        <taxon>Colwelliaceae</taxon>
        <taxon>Thalassotalea</taxon>
    </lineage>
</organism>
<evidence type="ECO:0000313" key="3">
    <source>
        <dbReference type="EMBL" id="GLX87265.1"/>
    </source>
</evidence>
<dbReference type="RefSeq" id="WP_284301170.1">
    <property type="nucleotide sequence ID" value="NZ_BSSV01000010.1"/>
</dbReference>
<dbReference type="InterPro" id="IPR000073">
    <property type="entry name" value="AB_hydrolase_1"/>
</dbReference>
<comment type="caution">
    <text evidence="3">The sequence shown here is derived from an EMBL/GenBank/DDBJ whole genome shotgun (WGS) entry which is preliminary data.</text>
</comment>
<evidence type="ECO:0000313" key="4">
    <source>
        <dbReference type="Proteomes" id="UP001157134"/>
    </source>
</evidence>
<sequence>MLNYKQSGSGSHIILIHGLFGSMENLNMVAKGLTDNYCVTSVDVRNHGSSFHKNDMNYPSLANDVIELMDQLAIEKAHILGHSMGGKIAMELALTYPQRVDKLIVADIAPIQYPAHHQQIINGLKAIDFSHVTSRKDADAQLAAYVEEASVRAFLLRNLAVTDGRYHFKCALDYIDNCYSQIMAAYLGDNQFLGQTLFIKGGNSTYITAEHRERINELFPNVAAKIIQGAGHWLHAEKTTAFNKIVRDFLEK</sequence>